<feature type="transmembrane region" description="Helical" evidence="1">
    <location>
        <begin position="69"/>
        <end position="87"/>
    </location>
</feature>
<dbReference type="AlphaFoldDB" id="A0A0G1FQZ9"/>
<evidence type="ECO:0000313" key="3">
    <source>
        <dbReference type="Proteomes" id="UP000034090"/>
    </source>
</evidence>
<accession>A0A0G1FQZ9</accession>
<proteinExistence type="predicted"/>
<feature type="transmembrane region" description="Helical" evidence="1">
    <location>
        <begin position="27"/>
        <end position="57"/>
    </location>
</feature>
<feature type="transmembrane region" description="Helical" evidence="1">
    <location>
        <begin position="94"/>
        <end position="111"/>
    </location>
</feature>
<sequence>MIYLALGQAIRRGLVLYRDIHDNKPPLLYFIAAISGNLFWLRAILAGWMMITTIIFWKLTRALFPKNILFQKISTIAFLVLTTLPLLEGQIANAELFMIGPTILAFTILITKKNTVSNLLFTGFLFSISALFKIPAAFDILAIFCFWIITARPKFTSYLKIIQKMALISTGFLIPIAISLVWYYYRGGFREYFTAAFLQNVGYLSSFRPDNVTDPFFVRNAPLIGRGVIVLLGVAILFIFRKSLSKPYILASSWILFGLFAITLSERPYPHYLIQIVPPLAIFIGLLATSKNKEQSLSLIPLSLVLLPVLYYNFWYYPTGKYYLRFLEFASGKIDKQEYFNRFEGNTNRNYLISEMIKSITKKTDKVFVWGNSSVIYALSGRLPPIKYVADYHIKDFSSQEEVLASLQMDMPKIIILLPESEHFEGLVRLLHNSYRLIKVDDGTAVWSKITNNANN</sequence>
<reference evidence="2 3" key="1">
    <citation type="journal article" date="2015" name="Nature">
        <title>rRNA introns, odd ribosomes, and small enigmatic genomes across a large radiation of phyla.</title>
        <authorList>
            <person name="Brown C.T."/>
            <person name="Hug L.A."/>
            <person name="Thomas B.C."/>
            <person name="Sharon I."/>
            <person name="Castelle C.J."/>
            <person name="Singh A."/>
            <person name="Wilkins M.J."/>
            <person name="Williams K.H."/>
            <person name="Banfield J.F."/>
        </authorList>
    </citation>
    <scope>NUCLEOTIDE SEQUENCE [LARGE SCALE GENOMIC DNA]</scope>
</reference>
<feature type="transmembrane region" description="Helical" evidence="1">
    <location>
        <begin position="161"/>
        <end position="185"/>
    </location>
</feature>
<feature type="transmembrane region" description="Helical" evidence="1">
    <location>
        <begin position="271"/>
        <end position="289"/>
    </location>
</feature>
<evidence type="ECO:0000313" key="2">
    <source>
        <dbReference type="EMBL" id="KKS97461.1"/>
    </source>
</evidence>
<dbReference type="STRING" id="1618578.UV74_C0013G0583"/>
<feature type="transmembrane region" description="Helical" evidence="1">
    <location>
        <begin position="296"/>
        <end position="317"/>
    </location>
</feature>
<feature type="transmembrane region" description="Helical" evidence="1">
    <location>
        <begin position="223"/>
        <end position="240"/>
    </location>
</feature>
<evidence type="ECO:0008006" key="4">
    <source>
        <dbReference type="Google" id="ProtNLM"/>
    </source>
</evidence>
<protein>
    <recommendedName>
        <fullName evidence="4">Glycosyltransferase RgtA/B/C/D-like domain-containing protein</fullName>
    </recommendedName>
</protein>
<gene>
    <name evidence="2" type="ORF">UV74_C0013G0583</name>
</gene>
<keyword evidence="1" id="KW-1133">Transmembrane helix</keyword>
<keyword evidence="1" id="KW-0812">Transmembrane</keyword>
<comment type="caution">
    <text evidence="2">The sequence shown here is derived from an EMBL/GenBank/DDBJ whole genome shotgun (WGS) entry which is preliminary data.</text>
</comment>
<dbReference type="Proteomes" id="UP000034090">
    <property type="component" value="Unassembled WGS sequence"/>
</dbReference>
<organism evidence="2 3">
    <name type="scientific">Candidatus Woesebacteria bacterium GW2011_GWB1_43_14</name>
    <dbReference type="NCBI Taxonomy" id="1618578"/>
    <lineage>
        <taxon>Bacteria</taxon>
        <taxon>Candidatus Woeseibacteriota</taxon>
    </lineage>
</organism>
<feature type="transmembrane region" description="Helical" evidence="1">
    <location>
        <begin position="123"/>
        <end position="149"/>
    </location>
</feature>
<dbReference type="EMBL" id="LCFQ01000013">
    <property type="protein sequence ID" value="KKS97461.1"/>
    <property type="molecule type" value="Genomic_DNA"/>
</dbReference>
<evidence type="ECO:0000256" key="1">
    <source>
        <dbReference type="SAM" id="Phobius"/>
    </source>
</evidence>
<feature type="transmembrane region" description="Helical" evidence="1">
    <location>
        <begin position="247"/>
        <end position="265"/>
    </location>
</feature>
<keyword evidence="1" id="KW-0472">Membrane</keyword>
<name>A0A0G1FQZ9_9BACT</name>